<keyword evidence="2" id="KW-1185">Reference proteome</keyword>
<evidence type="ECO:0000313" key="2">
    <source>
        <dbReference type="Proteomes" id="UP000478052"/>
    </source>
</evidence>
<dbReference type="EMBL" id="VUJU01009147">
    <property type="protein sequence ID" value="KAF0721638.1"/>
    <property type="molecule type" value="Genomic_DNA"/>
</dbReference>
<proteinExistence type="predicted"/>
<gene>
    <name evidence="1" type="ORF">FWK35_00027541</name>
</gene>
<reference evidence="1 2" key="1">
    <citation type="submission" date="2019-08" db="EMBL/GenBank/DDBJ databases">
        <title>Whole genome of Aphis craccivora.</title>
        <authorList>
            <person name="Voronova N.V."/>
            <person name="Shulinski R.S."/>
            <person name="Bandarenka Y.V."/>
            <person name="Zhorov D.G."/>
            <person name="Warner D."/>
        </authorList>
    </citation>
    <scope>NUCLEOTIDE SEQUENCE [LARGE SCALE GENOMIC DNA]</scope>
    <source>
        <strain evidence="1">180601</strain>
        <tissue evidence="1">Whole Body</tissue>
    </source>
</reference>
<name>A0A6G0W3N3_APHCR</name>
<organism evidence="1 2">
    <name type="scientific">Aphis craccivora</name>
    <name type="common">Cowpea aphid</name>
    <dbReference type="NCBI Taxonomy" id="307492"/>
    <lineage>
        <taxon>Eukaryota</taxon>
        <taxon>Metazoa</taxon>
        <taxon>Ecdysozoa</taxon>
        <taxon>Arthropoda</taxon>
        <taxon>Hexapoda</taxon>
        <taxon>Insecta</taxon>
        <taxon>Pterygota</taxon>
        <taxon>Neoptera</taxon>
        <taxon>Paraneoptera</taxon>
        <taxon>Hemiptera</taxon>
        <taxon>Sternorrhyncha</taxon>
        <taxon>Aphidomorpha</taxon>
        <taxon>Aphidoidea</taxon>
        <taxon>Aphididae</taxon>
        <taxon>Aphidini</taxon>
        <taxon>Aphis</taxon>
        <taxon>Aphis</taxon>
    </lineage>
</organism>
<dbReference type="AlphaFoldDB" id="A0A6G0W3N3"/>
<protein>
    <submittedName>
        <fullName evidence="1">Uncharacterized protein</fullName>
    </submittedName>
</protein>
<accession>A0A6G0W3N3</accession>
<comment type="caution">
    <text evidence="1">The sequence shown here is derived from an EMBL/GenBank/DDBJ whole genome shotgun (WGS) entry which is preliminary data.</text>
</comment>
<dbReference type="Proteomes" id="UP000478052">
    <property type="component" value="Unassembled WGS sequence"/>
</dbReference>
<evidence type="ECO:0000313" key="1">
    <source>
        <dbReference type="EMBL" id="KAF0721638.1"/>
    </source>
</evidence>
<sequence length="156" mass="18134">MNIPHQRTVCSVDVLCIPLKHVCGICEDYKRILLNCSQHLRCIRDMNPETVKAMVKKVKLTRLCECCGKYLLFKSITGRTADEQTLLDDELMTLCTMHYNNTNTRSSTTRFYAQKRISELKLLIEVVHYCKKMIKMEEKCKSKPVNGKRNECLLNV</sequence>